<reference evidence="1 2" key="1">
    <citation type="journal article" date="2010" name="J. Bacteriol.">
        <title>Biochemical characterization of a novel indole prenyltransferase from Streptomyces sp. SN-593.</title>
        <authorList>
            <person name="Takahashi S."/>
            <person name="Takagi H."/>
            <person name="Toyoda A."/>
            <person name="Uramoto M."/>
            <person name="Nogawa T."/>
            <person name="Ueki M."/>
            <person name="Sakaki Y."/>
            <person name="Osada H."/>
        </authorList>
    </citation>
    <scope>NUCLEOTIDE SEQUENCE [LARGE SCALE GENOMIC DNA]</scope>
    <source>
        <strain evidence="1 2">SN-593</strain>
    </source>
</reference>
<dbReference type="RefSeq" id="WP_202235302.1">
    <property type="nucleotide sequence ID" value="NZ_AP018365.1"/>
</dbReference>
<proteinExistence type="predicted"/>
<dbReference type="EMBL" id="AP018365">
    <property type="protein sequence ID" value="BBA99286.1"/>
    <property type="molecule type" value="Genomic_DNA"/>
</dbReference>
<sequence>MSYGDWTLDTNTPTWRLIFQHAKITSYGATVFDISHGITDESVDDADIVFQKLVDLIASDPDFEILLATKTAPSVQQVTPTEVPDGD</sequence>
<keyword evidence="2" id="KW-1185">Reference proteome</keyword>
<gene>
    <name evidence="1" type="ORF">RVR_5837</name>
</gene>
<reference evidence="1 2" key="3">
    <citation type="journal article" date="2011" name="Nat. Chem. Biol.">
        <title>Reveromycin A biosynthesis uses RevG and RevJ for stereospecific spiroacetal formation.</title>
        <authorList>
            <person name="Takahashi S."/>
            <person name="Toyoda A."/>
            <person name="Sekiyama Y."/>
            <person name="Takagi H."/>
            <person name="Nogawa T."/>
            <person name="Uramoto M."/>
            <person name="Suzuki R."/>
            <person name="Koshino H."/>
            <person name="Kumano T."/>
            <person name="Panthee S."/>
            <person name="Dairi T."/>
            <person name="Ishikawa J."/>
            <person name="Ikeda H."/>
            <person name="Sakaki Y."/>
            <person name="Osada H."/>
        </authorList>
    </citation>
    <scope>NUCLEOTIDE SEQUENCE [LARGE SCALE GENOMIC DNA]</scope>
    <source>
        <strain evidence="1 2">SN-593</strain>
    </source>
</reference>
<protein>
    <submittedName>
        <fullName evidence="1">Uncharacterized protein</fullName>
    </submittedName>
</protein>
<reference evidence="1 2" key="4">
    <citation type="journal article" date="2020" name="Sci. Rep.">
        <title>beta-carboline chemical signals induce reveromycin production through a LuxR family regulator in Streptomyces sp. SN-593.</title>
        <authorList>
            <person name="Panthee S."/>
            <person name="Kito N."/>
            <person name="Hayashi T."/>
            <person name="Shimizu T."/>
            <person name="Ishikawa J."/>
            <person name="Hamamoto H."/>
            <person name="Osada H."/>
            <person name="Takahashi S."/>
        </authorList>
    </citation>
    <scope>NUCLEOTIDE SEQUENCE [LARGE SCALE GENOMIC DNA]</scope>
    <source>
        <strain evidence="1 2">SN-593</strain>
    </source>
</reference>
<evidence type="ECO:0000313" key="1">
    <source>
        <dbReference type="EMBL" id="BBA99286.1"/>
    </source>
</evidence>
<dbReference type="KEGG" id="arev:RVR_5837"/>
<dbReference type="Proteomes" id="UP000595703">
    <property type="component" value="Chromosome"/>
</dbReference>
<name>A0A7U3UVB6_9ACTN</name>
<evidence type="ECO:0000313" key="2">
    <source>
        <dbReference type="Proteomes" id="UP000595703"/>
    </source>
</evidence>
<organism evidence="1 2">
    <name type="scientific">Actinacidiphila reveromycinica</name>
    <dbReference type="NCBI Taxonomy" id="659352"/>
    <lineage>
        <taxon>Bacteria</taxon>
        <taxon>Bacillati</taxon>
        <taxon>Actinomycetota</taxon>
        <taxon>Actinomycetes</taxon>
        <taxon>Kitasatosporales</taxon>
        <taxon>Streptomycetaceae</taxon>
        <taxon>Actinacidiphila</taxon>
    </lineage>
</organism>
<dbReference type="AlphaFoldDB" id="A0A7U3UVB6"/>
<reference evidence="1 2" key="2">
    <citation type="journal article" date="2011" name="J. Antibiot.">
        <title>Furaquinocins I and J: novel polyketide isoprenoid hybrid compounds from Streptomyces reveromyceticus SN-593.</title>
        <authorList>
            <person name="Panthee S."/>
            <person name="Takahashi S."/>
            <person name="Takagi H."/>
            <person name="Nogawa T."/>
            <person name="Oowada E."/>
            <person name="Uramoto M."/>
            <person name="Osada H."/>
        </authorList>
    </citation>
    <scope>NUCLEOTIDE SEQUENCE [LARGE SCALE GENOMIC DNA]</scope>
    <source>
        <strain evidence="1 2">SN-593</strain>
    </source>
</reference>
<accession>A0A7U3UVB6</accession>